<dbReference type="KEGG" id="aalt:CC77DRAFT_956671"/>
<dbReference type="AlphaFoldDB" id="A0A177DW16"/>
<dbReference type="VEuPathDB" id="FungiDB:CC77DRAFT_956671"/>
<protein>
    <submittedName>
        <fullName evidence="3">Uncharacterized protein</fullName>
    </submittedName>
</protein>
<keyword evidence="2" id="KW-1133">Transmembrane helix</keyword>
<feature type="region of interest" description="Disordered" evidence="1">
    <location>
        <begin position="652"/>
        <end position="680"/>
    </location>
</feature>
<proteinExistence type="predicted"/>
<dbReference type="RefSeq" id="XP_018389294.1">
    <property type="nucleotide sequence ID" value="XM_018535515.1"/>
</dbReference>
<feature type="transmembrane region" description="Helical" evidence="2">
    <location>
        <begin position="556"/>
        <end position="579"/>
    </location>
</feature>
<sequence length="713" mass="79098">MESEHESVYLGIWTNWSHGSVAGLTLTTTLQNGGLLIAFLALFVTFTGTCFWAIVSFSIHQKMSRKAPQSALYHQQQAILRNSDTSTAALWRLSRMSWTWRGVVPLAMLKSVSLPLVMSLATFCAFTTAGVFSSRVATSRGSEVLVVGDKCATLNGSLFTTQNIRSSQSYLASRIRSSANYEASCYGKSRSAENCRTFVRDTLPITITKGNTCPFPGNDRICRSPASALRLDSGFLDSHRDLGINSQPSSRFLYRTVNECAPIKDEGYMKWNTSARPRNVQFLYGNDPVICGEDQSGCTRQFDVVRFGEGGPRTARSEYGISLTTRYDVRVEDNLQSHDSWQPIPELSVSDADVSVFFLETNDIVYSTPVVDPWFAAEEGPFSRSTSYGNITYYQSNLPVKALACVQQYQFCNPSLNHNESCTPLMGIFEAARSAPATVFSQSKDIDRFLWSLSAIQNMAGGFTEISMVLRGGSLLASDYVSQFGQDGLPDNQWELELEHWFKFTMADLQRAIVDQATGPVVPEAQSFHSPPTSPEARAICSNQKIRSDSYTSFNVLGLILIFSLGSLIMLISACLPTVTARVQRYKSPFASIEWVTSDTLQLQRLAHEAIGAGQWEGACDDYPRTRKGDLLAVIDISGRQHPILRAPGETRVPKEVKHADCQGDEKRVSEEQRNDSAQESLLSVELPRISLELSHHFAGMREKSQQIHGRYT</sequence>
<name>A0A177DW16_ALTAL</name>
<evidence type="ECO:0000256" key="1">
    <source>
        <dbReference type="SAM" id="MobiDB-lite"/>
    </source>
</evidence>
<feature type="transmembrane region" description="Helical" evidence="2">
    <location>
        <begin position="112"/>
        <end position="132"/>
    </location>
</feature>
<feature type="compositionally biased region" description="Basic and acidic residues" evidence="1">
    <location>
        <begin position="652"/>
        <end position="677"/>
    </location>
</feature>
<organism evidence="3 4">
    <name type="scientific">Alternaria alternata</name>
    <name type="common">Alternaria rot fungus</name>
    <name type="synonym">Torula alternata</name>
    <dbReference type="NCBI Taxonomy" id="5599"/>
    <lineage>
        <taxon>Eukaryota</taxon>
        <taxon>Fungi</taxon>
        <taxon>Dikarya</taxon>
        <taxon>Ascomycota</taxon>
        <taxon>Pezizomycotina</taxon>
        <taxon>Dothideomycetes</taxon>
        <taxon>Pleosporomycetidae</taxon>
        <taxon>Pleosporales</taxon>
        <taxon>Pleosporineae</taxon>
        <taxon>Pleosporaceae</taxon>
        <taxon>Alternaria</taxon>
        <taxon>Alternaria sect. Alternaria</taxon>
        <taxon>Alternaria alternata complex</taxon>
    </lineage>
</organism>
<evidence type="ECO:0000313" key="3">
    <source>
        <dbReference type="EMBL" id="OAG23873.1"/>
    </source>
</evidence>
<dbReference type="GeneID" id="29121109"/>
<evidence type="ECO:0000256" key="2">
    <source>
        <dbReference type="SAM" id="Phobius"/>
    </source>
</evidence>
<gene>
    <name evidence="3" type="ORF">CC77DRAFT_956671</name>
</gene>
<feature type="transmembrane region" description="Helical" evidence="2">
    <location>
        <begin position="35"/>
        <end position="59"/>
    </location>
</feature>
<keyword evidence="2" id="KW-0812">Transmembrane</keyword>
<keyword evidence="4" id="KW-1185">Reference proteome</keyword>
<dbReference type="EMBL" id="KV441472">
    <property type="protein sequence ID" value="OAG23873.1"/>
    <property type="molecule type" value="Genomic_DNA"/>
</dbReference>
<evidence type="ECO:0000313" key="4">
    <source>
        <dbReference type="Proteomes" id="UP000077248"/>
    </source>
</evidence>
<dbReference type="OMA" id="WTNWSHG"/>
<dbReference type="Proteomes" id="UP000077248">
    <property type="component" value="Unassembled WGS sequence"/>
</dbReference>
<keyword evidence="2" id="KW-0472">Membrane</keyword>
<reference evidence="3 4" key="1">
    <citation type="submission" date="2016-05" db="EMBL/GenBank/DDBJ databases">
        <title>Comparative analysis of secretome profiles of manganese(II)-oxidizing ascomycete fungi.</title>
        <authorList>
            <consortium name="DOE Joint Genome Institute"/>
            <person name="Zeiner C.A."/>
            <person name="Purvine S.O."/>
            <person name="Zink E.M."/>
            <person name="Wu S."/>
            <person name="Pasa-Tolic L."/>
            <person name="Chaput D.L."/>
            <person name="Haridas S."/>
            <person name="Grigoriev I.V."/>
            <person name="Santelli C.M."/>
            <person name="Hansel C.M."/>
        </authorList>
    </citation>
    <scope>NUCLEOTIDE SEQUENCE [LARGE SCALE GENOMIC DNA]</scope>
    <source>
        <strain evidence="3 4">SRC1lrK2f</strain>
    </source>
</reference>
<accession>A0A177DW16</accession>